<dbReference type="PANTHER" id="PTHR11814">
    <property type="entry name" value="SULFATE TRANSPORTER"/>
    <property type="match status" value="1"/>
</dbReference>
<comment type="subcellular location">
    <subcellularLocation>
        <location evidence="1">Membrane</location>
        <topology evidence="1">Multi-pass membrane protein</topology>
    </subcellularLocation>
</comment>
<protein>
    <submittedName>
        <fullName evidence="7">MFS superfamily sulfate permease-like transporter</fullName>
    </submittedName>
</protein>
<feature type="transmembrane region" description="Helical" evidence="5">
    <location>
        <begin position="391"/>
        <end position="419"/>
    </location>
</feature>
<feature type="domain" description="SLC26A/SulP transporter" evidence="6">
    <location>
        <begin position="21"/>
        <end position="395"/>
    </location>
</feature>
<reference evidence="7 8" key="1">
    <citation type="submission" date="2018-07" db="EMBL/GenBank/DDBJ databases">
        <title>Genomic Encyclopedia of Type Strains, Phase IV (KMG-IV): sequencing the most valuable type-strain genomes for metagenomic binning, comparative biology and taxonomic classification.</title>
        <authorList>
            <person name="Goeker M."/>
        </authorList>
    </citation>
    <scope>NUCLEOTIDE SEQUENCE [LARGE SCALE GENOMIC DNA]</scope>
    <source>
        <strain evidence="7 8">DSM 21410</strain>
    </source>
</reference>
<keyword evidence="8" id="KW-1185">Reference proteome</keyword>
<evidence type="ECO:0000256" key="2">
    <source>
        <dbReference type="ARBA" id="ARBA00022692"/>
    </source>
</evidence>
<feature type="transmembrane region" description="Helical" evidence="5">
    <location>
        <begin position="208"/>
        <end position="226"/>
    </location>
</feature>
<dbReference type="GO" id="GO:0055085">
    <property type="term" value="P:transmembrane transport"/>
    <property type="evidence" value="ECO:0007669"/>
    <property type="project" value="InterPro"/>
</dbReference>
<feature type="transmembrane region" description="Helical" evidence="5">
    <location>
        <begin position="178"/>
        <end position="196"/>
    </location>
</feature>
<feature type="transmembrane region" description="Helical" evidence="5">
    <location>
        <begin position="47"/>
        <end position="68"/>
    </location>
</feature>
<dbReference type="EMBL" id="QPJS01000001">
    <property type="protein sequence ID" value="RCX05478.1"/>
    <property type="molecule type" value="Genomic_DNA"/>
</dbReference>
<evidence type="ECO:0000313" key="8">
    <source>
        <dbReference type="Proteomes" id="UP000253517"/>
    </source>
</evidence>
<gene>
    <name evidence="7" type="ORF">DES35_101765</name>
</gene>
<evidence type="ECO:0000256" key="1">
    <source>
        <dbReference type="ARBA" id="ARBA00004141"/>
    </source>
</evidence>
<dbReference type="Proteomes" id="UP000253517">
    <property type="component" value="Unassembled WGS sequence"/>
</dbReference>
<organism evidence="7 8">
    <name type="scientific">Schleiferia thermophila</name>
    <dbReference type="NCBI Taxonomy" id="884107"/>
    <lineage>
        <taxon>Bacteria</taxon>
        <taxon>Pseudomonadati</taxon>
        <taxon>Bacteroidota</taxon>
        <taxon>Flavobacteriia</taxon>
        <taxon>Flavobacteriales</taxon>
        <taxon>Schleiferiaceae</taxon>
        <taxon>Schleiferia</taxon>
    </lineage>
</organism>
<keyword evidence="3 5" id="KW-1133">Transmembrane helix</keyword>
<dbReference type="InterPro" id="IPR001902">
    <property type="entry name" value="SLC26A/SulP_fam"/>
</dbReference>
<feature type="transmembrane region" description="Helical" evidence="5">
    <location>
        <begin position="24"/>
        <end position="41"/>
    </location>
</feature>
<evidence type="ECO:0000256" key="3">
    <source>
        <dbReference type="ARBA" id="ARBA00022989"/>
    </source>
</evidence>
<comment type="caution">
    <text evidence="7">The sequence shown here is derived from an EMBL/GenBank/DDBJ whole genome shotgun (WGS) entry which is preliminary data.</text>
</comment>
<keyword evidence="2 5" id="KW-0812">Transmembrane</keyword>
<accession>A0A369AAP8</accession>
<dbReference type="InterPro" id="IPR011547">
    <property type="entry name" value="SLC26A/SulP_dom"/>
</dbReference>
<name>A0A369AAP8_9FLAO</name>
<sequence length="531" mass="59087">MEPQRKAGIETGWKALRLYWKKDLVSGFLVFLLALPLSLGIAKASGFPAAMGVLSAMVGGLVTVIFNVAELSIKGPAAGLITIAAGAITDFGGDEQGWKIAAAVVVVMALFQMLFGFLKLGTVSDFFPHSAVHGMLAAIGLIIIAKQIPVLLGDDPTLYKGESPIELYMDIPKFVLHAHWHIAAIGVIGLLIMFVFPFLKINFFKKIPAPMIVLLVAVPLTTYWHFKESEPSYALVSIGNFWEELNFNADFSVIHTGTFWKYVIMFLFVSTLESLLTVKALESLDPYKRQPNYNGDLIGQGAGNLVSGLLGGLPMISEVVRSTSNISFGAVTKWSNFVHGLFLLLSMIFLIPIIELIPNSALAAMLIYAGYRLAAPKEFVHTYQIGKEQLIIFLTTIVVTLAEDLLLGVLAGMLVKILFHLYYGVRIKNLFFPKYSVEVKEENNQKIITLHFKGAAVFTNLIAYKKIINRYLEQGYVFINLEKVKLIDHSFMSFIHYFEIEKERFEDKMTIVGYEKHKPLSNHPLATRILE</sequence>
<feature type="transmembrane region" description="Helical" evidence="5">
    <location>
        <begin position="259"/>
        <end position="281"/>
    </location>
</feature>
<dbReference type="GO" id="GO:0016020">
    <property type="term" value="C:membrane"/>
    <property type="evidence" value="ECO:0007669"/>
    <property type="project" value="UniProtKB-SubCell"/>
</dbReference>
<evidence type="ECO:0000259" key="6">
    <source>
        <dbReference type="Pfam" id="PF00916"/>
    </source>
</evidence>
<feature type="transmembrane region" description="Helical" evidence="5">
    <location>
        <begin position="98"/>
        <end position="118"/>
    </location>
</feature>
<proteinExistence type="predicted"/>
<feature type="transmembrane region" description="Helical" evidence="5">
    <location>
        <begin position="130"/>
        <end position="152"/>
    </location>
</feature>
<feature type="transmembrane region" description="Helical" evidence="5">
    <location>
        <begin position="75"/>
        <end position="92"/>
    </location>
</feature>
<evidence type="ECO:0000256" key="4">
    <source>
        <dbReference type="ARBA" id="ARBA00023136"/>
    </source>
</evidence>
<feature type="transmembrane region" description="Helical" evidence="5">
    <location>
        <begin position="341"/>
        <end position="371"/>
    </location>
</feature>
<dbReference type="Pfam" id="PF00916">
    <property type="entry name" value="Sulfate_transp"/>
    <property type="match status" value="1"/>
</dbReference>
<evidence type="ECO:0000256" key="5">
    <source>
        <dbReference type="SAM" id="Phobius"/>
    </source>
</evidence>
<dbReference type="RefSeq" id="WP_114365813.1">
    <property type="nucleotide sequence ID" value="NZ_BHZF01000001.1"/>
</dbReference>
<keyword evidence="4 5" id="KW-0472">Membrane</keyword>
<dbReference type="AlphaFoldDB" id="A0A369AAP8"/>
<evidence type="ECO:0000313" key="7">
    <source>
        <dbReference type="EMBL" id="RCX05478.1"/>
    </source>
</evidence>